<protein>
    <recommendedName>
        <fullName evidence="5">F-box domain-containing protein</fullName>
    </recommendedName>
</protein>
<name>A0A0F7THE5_PENBI</name>
<dbReference type="Pfam" id="PF24969">
    <property type="entry name" value="LRR_15"/>
    <property type="match status" value="1"/>
</dbReference>
<evidence type="ECO:0000313" key="4">
    <source>
        <dbReference type="Proteomes" id="UP000042958"/>
    </source>
</evidence>
<feature type="domain" description="Leucine-rich repeat" evidence="2">
    <location>
        <begin position="185"/>
        <end position="398"/>
    </location>
</feature>
<dbReference type="EMBL" id="CDHK01000002">
    <property type="protein sequence ID" value="CEJ56209.1"/>
    <property type="molecule type" value="Genomic_DNA"/>
</dbReference>
<dbReference type="STRING" id="104259.A0A0F7THE5"/>
<gene>
    <name evidence="3" type="ORF">PMG11_02426</name>
</gene>
<organism evidence="3 4">
    <name type="scientific">Penicillium brasilianum</name>
    <dbReference type="NCBI Taxonomy" id="104259"/>
    <lineage>
        <taxon>Eukaryota</taxon>
        <taxon>Fungi</taxon>
        <taxon>Dikarya</taxon>
        <taxon>Ascomycota</taxon>
        <taxon>Pezizomycotina</taxon>
        <taxon>Eurotiomycetes</taxon>
        <taxon>Eurotiomycetidae</taxon>
        <taxon>Eurotiales</taxon>
        <taxon>Aspergillaceae</taxon>
        <taxon>Penicillium</taxon>
    </lineage>
</organism>
<dbReference type="Pfam" id="PF00646">
    <property type="entry name" value="F-box"/>
    <property type="match status" value="1"/>
</dbReference>
<dbReference type="OrthoDB" id="2520703at2759"/>
<dbReference type="InterPro" id="IPR001810">
    <property type="entry name" value="F-box_dom"/>
</dbReference>
<accession>A0A0F7THE5</accession>
<evidence type="ECO:0000313" key="3">
    <source>
        <dbReference type="EMBL" id="CEJ56209.1"/>
    </source>
</evidence>
<proteinExistence type="predicted"/>
<dbReference type="InterPro" id="IPR056867">
    <property type="entry name" value="LRR_15"/>
</dbReference>
<dbReference type="Proteomes" id="UP000042958">
    <property type="component" value="Unassembled WGS sequence"/>
</dbReference>
<evidence type="ECO:0000259" key="2">
    <source>
        <dbReference type="Pfam" id="PF24969"/>
    </source>
</evidence>
<keyword evidence="4" id="KW-1185">Reference proteome</keyword>
<dbReference type="AlphaFoldDB" id="A0A0F7THE5"/>
<evidence type="ECO:0000259" key="1">
    <source>
        <dbReference type="Pfam" id="PF00646"/>
    </source>
</evidence>
<feature type="domain" description="F-box" evidence="1">
    <location>
        <begin position="2"/>
        <end position="38"/>
    </location>
</feature>
<reference evidence="4" key="1">
    <citation type="journal article" date="2015" name="Genome Announc.">
        <title>Draft genome sequence of the fungus Penicillium brasilianum MG11.</title>
        <authorList>
            <person name="Horn F."/>
            <person name="Linde J."/>
            <person name="Mattern D.J."/>
            <person name="Walther G."/>
            <person name="Guthke R."/>
            <person name="Brakhage A.A."/>
            <person name="Valiante V."/>
        </authorList>
    </citation>
    <scope>NUCLEOTIDE SEQUENCE [LARGE SCALE GENOMIC DNA]</scope>
    <source>
        <strain evidence="4">MG11</strain>
    </source>
</reference>
<evidence type="ECO:0008006" key="5">
    <source>
        <dbReference type="Google" id="ProtNLM"/>
    </source>
</evidence>
<sequence length="452" mass="51726">MLLQLPAEILCLISAQLEYQHDRLHLASSCRRLYTALHRTIFVKVKLCADPSRIPEISQVSQFLYTIVRNPKLASAVQVLDLGFWQTKTTCDDYGYPSHVDFDRDIMERLVREATSDSDRQETWIEDLERGITDAWLALMIPRLNNLRKISLVWSLDADYVSGMLIDAAKSETPVFPHLEEAWAAHWDTENGSETELMLPFFQFPAMRKLGGDMLHDGWEWTEEGNQHNPWGLPVEISCSNITDIDLRMSCANDGLQTWIRSCKALETFRHSDGGSAVLYEPSNQRRLYEALSLHKATLQALSIDSDVYGMDPEENENFFMGSFADFTNLKTLHAPCIGIVEQDDLGWPTQSLVDILPPSLELLSLFYHDAALLGWVLEQYELLLDSNVCPKLGTICIRHHGLTETEIARNVENLKIRCEDSGVSLRTFRSGSMDEMEYWDSVWPFDHDFDR</sequence>